<dbReference type="PANTHER" id="PTHR43877:SF2">
    <property type="entry name" value="AMINOALKYLPHOSPHONATE N-ACETYLTRANSFERASE-RELATED"/>
    <property type="match status" value="1"/>
</dbReference>
<dbReference type="RefSeq" id="WP_196200975.1">
    <property type="nucleotide sequence ID" value="NZ_JADPUN010000115.1"/>
</dbReference>
<keyword evidence="5" id="KW-1185">Reference proteome</keyword>
<reference evidence="4 5" key="1">
    <citation type="submission" date="2020-11" db="EMBL/GenBank/DDBJ databases">
        <title>A novel isolate from a Black sea contaminated sediment with potential to produce alkanes: Plantactinospora alkalitolerans sp. nov.</title>
        <authorList>
            <person name="Carro L."/>
            <person name="Veyisoglu A."/>
            <person name="Guven K."/>
            <person name="Schumann P."/>
            <person name="Klenk H.-P."/>
            <person name="Sahin N."/>
        </authorList>
    </citation>
    <scope>NUCLEOTIDE SEQUENCE [LARGE SCALE GENOMIC DNA]</scope>
    <source>
        <strain evidence="4 5">S1510</strain>
    </source>
</reference>
<gene>
    <name evidence="4" type="ORF">I0C86_10195</name>
</gene>
<dbReference type="InterPro" id="IPR050832">
    <property type="entry name" value="Bact_Acetyltransf"/>
</dbReference>
<dbReference type="Proteomes" id="UP000638560">
    <property type="component" value="Unassembled WGS sequence"/>
</dbReference>
<evidence type="ECO:0000313" key="5">
    <source>
        <dbReference type="Proteomes" id="UP000638560"/>
    </source>
</evidence>
<evidence type="ECO:0000313" key="4">
    <source>
        <dbReference type="EMBL" id="MBF9129339.1"/>
    </source>
</evidence>
<dbReference type="InterPro" id="IPR000182">
    <property type="entry name" value="GNAT_dom"/>
</dbReference>
<dbReference type="SUPFAM" id="SSF55729">
    <property type="entry name" value="Acyl-CoA N-acyltransferases (Nat)"/>
    <property type="match status" value="1"/>
</dbReference>
<dbReference type="CDD" id="cd04301">
    <property type="entry name" value="NAT_SF"/>
    <property type="match status" value="1"/>
</dbReference>
<dbReference type="PANTHER" id="PTHR43877">
    <property type="entry name" value="AMINOALKYLPHOSPHONATE N-ACETYLTRANSFERASE-RELATED-RELATED"/>
    <property type="match status" value="1"/>
</dbReference>
<evidence type="ECO:0000256" key="2">
    <source>
        <dbReference type="ARBA" id="ARBA00023315"/>
    </source>
</evidence>
<keyword evidence="1" id="KW-0808">Transferase</keyword>
<proteinExistence type="predicted"/>
<organism evidence="4 5">
    <name type="scientific">Plantactinospora alkalitolerans</name>
    <dbReference type="NCBI Taxonomy" id="2789879"/>
    <lineage>
        <taxon>Bacteria</taxon>
        <taxon>Bacillati</taxon>
        <taxon>Actinomycetota</taxon>
        <taxon>Actinomycetes</taxon>
        <taxon>Micromonosporales</taxon>
        <taxon>Micromonosporaceae</taxon>
        <taxon>Plantactinospora</taxon>
    </lineage>
</organism>
<accession>A0ABS0GTL2</accession>
<dbReference type="Pfam" id="PF00583">
    <property type="entry name" value="Acetyltransf_1"/>
    <property type="match status" value="1"/>
</dbReference>
<comment type="caution">
    <text evidence="4">The sequence shown here is derived from an EMBL/GenBank/DDBJ whole genome shotgun (WGS) entry which is preliminary data.</text>
</comment>
<feature type="domain" description="N-acetyltransferase" evidence="3">
    <location>
        <begin position="6"/>
        <end position="166"/>
    </location>
</feature>
<dbReference type="EMBL" id="JADPUN010000115">
    <property type="protein sequence ID" value="MBF9129339.1"/>
    <property type="molecule type" value="Genomic_DNA"/>
</dbReference>
<protein>
    <submittedName>
        <fullName evidence="4">GNAT family N-acetyltransferase</fullName>
    </submittedName>
</protein>
<evidence type="ECO:0000259" key="3">
    <source>
        <dbReference type="PROSITE" id="PS51186"/>
    </source>
</evidence>
<sequence length="166" mass="17803">MQQTGPAVRLANATDIPSLVEFRLTNAEAHVALDPAVYRVPPRDVVARHFAAVLAEGAGRDDAVLVAETSDGRLVGMVEVLRHPDPPEHQILRAEPSAAVHTVVLADARGLGTGSALLEAARRWATDRGIRYLSAGIHHRNSGAVRFYRRHGFADAGLSLGRRLVG</sequence>
<dbReference type="InterPro" id="IPR016181">
    <property type="entry name" value="Acyl_CoA_acyltransferase"/>
</dbReference>
<dbReference type="Gene3D" id="3.40.630.30">
    <property type="match status" value="1"/>
</dbReference>
<keyword evidence="2" id="KW-0012">Acyltransferase</keyword>
<dbReference type="PROSITE" id="PS51186">
    <property type="entry name" value="GNAT"/>
    <property type="match status" value="1"/>
</dbReference>
<evidence type="ECO:0000256" key="1">
    <source>
        <dbReference type="ARBA" id="ARBA00022679"/>
    </source>
</evidence>
<name>A0ABS0GTL2_9ACTN</name>